<evidence type="ECO:0000259" key="6">
    <source>
        <dbReference type="PROSITE" id="PS50089"/>
    </source>
</evidence>
<feature type="compositionally biased region" description="Acidic residues" evidence="5">
    <location>
        <begin position="136"/>
        <end position="147"/>
    </location>
</feature>
<protein>
    <submittedName>
        <fullName evidence="8">E3 ubiquitin-protein ligase rnf8-A-like</fullName>
    </submittedName>
</protein>
<feature type="region of interest" description="Disordered" evidence="5">
    <location>
        <begin position="96"/>
        <end position="232"/>
    </location>
</feature>
<organism evidence="7 8">
    <name type="scientific">Agrilus planipennis</name>
    <name type="common">Emerald ash borer</name>
    <name type="synonym">Agrilus marcopoli</name>
    <dbReference type="NCBI Taxonomy" id="224129"/>
    <lineage>
        <taxon>Eukaryota</taxon>
        <taxon>Metazoa</taxon>
        <taxon>Ecdysozoa</taxon>
        <taxon>Arthropoda</taxon>
        <taxon>Hexapoda</taxon>
        <taxon>Insecta</taxon>
        <taxon>Pterygota</taxon>
        <taxon>Neoptera</taxon>
        <taxon>Endopterygota</taxon>
        <taxon>Coleoptera</taxon>
        <taxon>Polyphaga</taxon>
        <taxon>Elateriformia</taxon>
        <taxon>Buprestoidea</taxon>
        <taxon>Buprestidae</taxon>
        <taxon>Agrilinae</taxon>
        <taxon>Agrilus</taxon>
    </lineage>
</organism>
<dbReference type="InParanoid" id="A0A1W4X9H1"/>
<name>A0A1W4X9H1_AGRPL</name>
<evidence type="ECO:0000256" key="2">
    <source>
        <dbReference type="ARBA" id="ARBA00022771"/>
    </source>
</evidence>
<dbReference type="InterPro" id="IPR039577">
    <property type="entry name" value="Rad18"/>
</dbReference>
<evidence type="ECO:0000256" key="4">
    <source>
        <dbReference type="PROSITE-ProRule" id="PRU00175"/>
    </source>
</evidence>
<feature type="domain" description="RING-type" evidence="6">
    <location>
        <begin position="17"/>
        <end position="55"/>
    </location>
</feature>
<dbReference type="PROSITE" id="PS00518">
    <property type="entry name" value="ZF_RING_1"/>
    <property type="match status" value="1"/>
</dbReference>
<dbReference type="GeneID" id="108739540"/>
<feature type="compositionally biased region" description="Polar residues" evidence="5">
    <location>
        <begin position="96"/>
        <end position="111"/>
    </location>
</feature>
<dbReference type="SMART" id="SM00184">
    <property type="entry name" value="RING"/>
    <property type="match status" value="1"/>
</dbReference>
<dbReference type="InterPro" id="IPR013083">
    <property type="entry name" value="Znf_RING/FYVE/PHD"/>
</dbReference>
<evidence type="ECO:0000256" key="3">
    <source>
        <dbReference type="ARBA" id="ARBA00022833"/>
    </source>
</evidence>
<dbReference type="GO" id="GO:0003697">
    <property type="term" value="F:single-stranded DNA binding"/>
    <property type="evidence" value="ECO:0007669"/>
    <property type="project" value="InterPro"/>
</dbReference>
<dbReference type="InterPro" id="IPR018957">
    <property type="entry name" value="Znf_C3HC4_RING-type"/>
</dbReference>
<dbReference type="PANTHER" id="PTHR14134:SF2">
    <property type="entry name" value="E3 UBIQUITIN-PROTEIN LIGASE RAD18"/>
    <property type="match status" value="1"/>
</dbReference>
<dbReference type="GO" id="GO:0061630">
    <property type="term" value="F:ubiquitin protein ligase activity"/>
    <property type="evidence" value="ECO:0007669"/>
    <property type="project" value="InterPro"/>
</dbReference>
<dbReference type="Proteomes" id="UP000192223">
    <property type="component" value="Unplaced"/>
</dbReference>
<feature type="compositionally biased region" description="Acidic residues" evidence="5">
    <location>
        <begin position="162"/>
        <end position="171"/>
    </location>
</feature>
<keyword evidence="3" id="KW-0862">Zinc</keyword>
<sequence length="232" mass="26038">METTDNVIQRMENDLLCPICQDYFKQAITLNCTHSFCYNCISNWRKTRNECPICRLHIAGLTASLALDNLVSAYTNQEKVKTQIIVEDNISRSDGWNSNGEVSYHNGNRNPMDTEGFEGEFEEEEESDSELAGTDSDFDGDMEEESIIDITENSDLGSDNISSEEEEEEDIFNSFESFSDINSSKSSSGSGTNSDSLEIRLSYNYGDGDVEEEEDDEDDDAYDLDVVSDDSI</sequence>
<dbReference type="GO" id="GO:0008270">
    <property type="term" value="F:zinc ion binding"/>
    <property type="evidence" value="ECO:0007669"/>
    <property type="project" value="UniProtKB-KW"/>
</dbReference>
<dbReference type="PANTHER" id="PTHR14134">
    <property type="entry name" value="E3 UBIQUITIN-PROTEIN LIGASE RAD18"/>
    <property type="match status" value="1"/>
</dbReference>
<proteinExistence type="predicted"/>
<dbReference type="GO" id="GO:0097505">
    <property type="term" value="C:Rad6-Rad18 complex"/>
    <property type="evidence" value="ECO:0007669"/>
    <property type="project" value="TreeGrafter"/>
</dbReference>
<dbReference type="InterPro" id="IPR001841">
    <property type="entry name" value="Znf_RING"/>
</dbReference>
<feature type="compositionally biased region" description="Acidic residues" evidence="5">
    <location>
        <begin position="208"/>
        <end position="232"/>
    </location>
</feature>
<dbReference type="Gene3D" id="3.30.40.10">
    <property type="entry name" value="Zinc/RING finger domain, C3HC4 (zinc finger)"/>
    <property type="match status" value="1"/>
</dbReference>
<keyword evidence="7" id="KW-1185">Reference proteome</keyword>
<dbReference type="Pfam" id="PF00097">
    <property type="entry name" value="zf-C3HC4"/>
    <property type="match status" value="1"/>
</dbReference>
<evidence type="ECO:0000256" key="5">
    <source>
        <dbReference type="SAM" id="MobiDB-lite"/>
    </source>
</evidence>
<dbReference type="GO" id="GO:0006301">
    <property type="term" value="P:DNA damage tolerance"/>
    <property type="evidence" value="ECO:0007669"/>
    <property type="project" value="InterPro"/>
</dbReference>
<reference evidence="8" key="1">
    <citation type="submission" date="2025-08" db="UniProtKB">
        <authorList>
            <consortium name="RefSeq"/>
        </authorList>
    </citation>
    <scope>IDENTIFICATION</scope>
    <source>
        <tissue evidence="8">Entire body</tissue>
    </source>
</reference>
<evidence type="ECO:0000313" key="7">
    <source>
        <dbReference type="Proteomes" id="UP000192223"/>
    </source>
</evidence>
<dbReference type="OrthoDB" id="5330228at2759"/>
<accession>A0A1W4X9H1</accession>
<dbReference type="GO" id="GO:0005634">
    <property type="term" value="C:nucleus"/>
    <property type="evidence" value="ECO:0007669"/>
    <property type="project" value="UniProtKB-ARBA"/>
</dbReference>
<dbReference type="GO" id="GO:0006513">
    <property type="term" value="P:protein monoubiquitination"/>
    <property type="evidence" value="ECO:0007669"/>
    <property type="project" value="InterPro"/>
</dbReference>
<dbReference type="InterPro" id="IPR017907">
    <property type="entry name" value="Znf_RING_CS"/>
</dbReference>
<feature type="compositionally biased region" description="Acidic residues" evidence="5">
    <location>
        <begin position="115"/>
        <end position="129"/>
    </location>
</feature>
<dbReference type="SUPFAM" id="SSF57850">
    <property type="entry name" value="RING/U-box"/>
    <property type="match status" value="1"/>
</dbReference>
<evidence type="ECO:0000313" key="8">
    <source>
        <dbReference type="RefSeq" id="XP_018328980.1"/>
    </source>
</evidence>
<feature type="compositionally biased region" description="Low complexity" evidence="5">
    <location>
        <begin position="172"/>
        <end position="196"/>
    </location>
</feature>
<keyword evidence="1" id="KW-0479">Metal-binding</keyword>
<keyword evidence="2 4" id="KW-0863">Zinc-finger</keyword>
<evidence type="ECO:0000256" key="1">
    <source>
        <dbReference type="ARBA" id="ARBA00022723"/>
    </source>
</evidence>
<dbReference type="STRING" id="224129.A0A1W4X9H1"/>
<dbReference type="KEGG" id="apln:108739540"/>
<dbReference type="AlphaFoldDB" id="A0A1W4X9H1"/>
<gene>
    <name evidence="8" type="primary">LOC108739540</name>
</gene>
<dbReference type="PROSITE" id="PS50089">
    <property type="entry name" value="ZF_RING_2"/>
    <property type="match status" value="1"/>
</dbReference>
<dbReference type="RefSeq" id="XP_018328980.1">
    <property type="nucleotide sequence ID" value="XM_018473478.2"/>
</dbReference>